<dbReference type="SUPFAM" id="SSF69279">
    <property type="entry name" value="Phage tail proteins"/>
    <property type="match status" value="1"/>
</dbReference>
<dbReference type="Pfam" id="PF04717">
    <property type="entry name" value="Phage_base_V"/>
    <property type="match status" value="1"/>
</dbReference>
<dbReference type="EMBL" id="CP108318">
    <property type="protein sequence ID" value="WTW62891.1"/>
    <property type="molecule type" value="Genomic_DNA"/>
</dbReference>
<evidence type="ECO:0000313" key="2">
    <source>
        <dbReference type="EMBL" id="WTW62891.1"/>
    </source>
</evidence>
<dbReference type="InterPro" id="IPR006531">
    <property type="entry name" value="Gp5/Vgr_OB"/>
</dbReference>
<proteinExistence type="predicted"/>
<name>A0AAU2V628_9ACTN</name>
<dbReference type="AlphaFoldDB" id="A0AAU2V628"/>
<dbReference type="SUPFAM" id="SSF69349">
    <property type="entry name" value="Phage fibre proteins"/>
    <property type="match status" value="1"/>
</dbReference>
<feature type="domain" description="Gp5/Type VI secretion system Vgr protein OB-fold" evidence="1">
    <location>
        <begin position="382"/>
        <end position="453"/>
    </location>
</feature>
<organism evidence="2">
    <name type="scientific">Streptomyces sp. NBC_00003</name>
    <dbReference type="NCBI Taxonomy" id="2903608"/>
    <lineage>
        <taxon>Bacteria</taxon>
        <taxon>Bacillati</taxon>
        <taxon>Actinomycetota</taxon>
        <taxon>Actinomycetes</taxon>
        <taxon>Kitasatosporales</taxon>
        <taxon>Streptomycetaceae</taxon>
        <taxon>Streptomyces</taxon>
    </lineage>
</organism>
<protein>
    <submittedName>
        <fullName evidence="2">VgrG-related protein</fullName>
    </submittedName>
</protein>
<dbReference type="InterPro" id="IPR047702">
    <property type="entry name" value="VgrG-rel"/>
</dbReference>
<gene>
    <name evidence="2" type="ORF">OG549_20800</name>
</gene>
<sequence length="642" mass="67370">MSEKTFTTVLHVQINGTVLPDPLAVRLIEGWVDASVNVPSAFQLTFSDKDGVVTTKYPMLKIGAKVVLSPFTDSRRGDPMLTGEVTALEIDAEPGTGRQLVVRGYDPGHRLLRNRRVAGYPSMTASDIVRRVAGLNGLALGKIDSTRTVYDLATQPNITDWDFLSRLAAENDVRLSFDNMGKLNFSELKPASGAPSDTTPAAQSPYVLDFGTNTLHSRIAMTSAGQVKKVNVRGWDMRTKRQLAAPAPAVTSKDIVADITPATVTTPFGAAELTATQIPYTTLSEVTHAAKALADDVTGAFAELEVAVTGNPDLKPGTPIAVKGAGFPFEGKYTATGVRHVFASGEQYTTWLTVSGRQFRSLYGLAAGGTDQAPPMPGVAVALVTNTKDPLRLGRVRLRFPWLSETYESDWCRVAQFGGKGGGGLLLPDVNDEVLCAFDRGSLEHPYVIAGLYNGIDKHTREPDNIPVVDPTSGQINWRSLTARSGHTVELLEEGGAARLSSGIRLRTGKGRLHIQMNEARTSLTINSDGTVEIKGMRGVDIEAGGNLSLKAGGLLSMKAGGGIEIDAGMAVNVKAGLAFDVKAGGEASVVAGGAVSLNAAGEAAITAIANASITAATVAISGAAAIELTSPAPLSNGMPII</sequence>
<dbReference type="Pfam" id="PF05954">
    <property type="entry name" value="Phage_GPD"/>
    <property type="match status" value="1"/>
</dbReference>
<dbReference type="NCBIfam" id="NF033848">
    <property type="entry name" value="VgrG_rel"/>
    <property type="match status" value="1"/>
</dbReference>
<accession>A0AAU2V628</accession>
<dbReference type="Gene3D" id="2.40.50.230">
    <property type="entry name" value="Gp5 N-terminal domain"/>
    <property type="match status" value="1"/>
</dbReference>
<reference evidence="2" key="1">
    <citation type="submission" date="2022-10" db="EMBL/GenBank/DDBJ databases">
        <title>The complete genomes of actinobacterial strains from the NBC collection.</title>
        <authorList>
            <person name="Joergensen T.S."/>
            <person name="Alvarez Arevalo M."/>
            <person name="Sterndorff E.B."/>
            <person name="Faurdal D."/>
            <person name="Vuksanovic O."/>
            <person name="Mourched A.-S."/>
            <person name="Charusanti P."/>
            <person name="Shaw S."/>
            <person name="Blin K."/>
            <person name="Weber T."/>
        </authorList>
    </citation>
    <scope>NUCLEOTIDE SEQUENCE</scope>
    <source>
        <strain evidence="2">NBC_00003</strain>
    </source>
</reference>
<dbReference type="InterPro" id="IPR037026">
    <property type="entry name" value="Vgr_OB-fold_dom_sf"/>
</dbReference>
<evidence type="ECO:0000259" key="1">
    <source>
        <dbReference type="Pfam" id="PF04717"/>
    </source>
</evidence>
<dbReference type="SUPFAM" id="SSF69255">
    <property type="entry name" value="gp5 N-terminal domain-like"/>
    <property type="match status" value="1"/>
</dbReference>